<evidence type="ECO:0000259" key="2">
    <source>
        <dbReference type="Pfam" id="PF09917"/>
    </source>
</evidence>
<comment type="caution">
    <text evidence="3">The sequence shown here is derived from an EMBL/GenBank/DDBJ whole genome shotgun (WGS) entry which is preliminary data.</text>
</comment>
<accession>A0A3N7HW24</accession>
<gene>
    <name evidence="3" type="ORF">DZC73_06135</name>
</gene>
<reference evidence="3 4" key="2">
    <citation type="submission" date="2018-12" db="EMBL/GenBank/DDBJ databases">
        <title>Rhizobacter gummiphilus sp. nov., a rubber-degrading bacterium isolated from the soil of a botanical garden in Japan.</title>
        <authorList>
            <person name="Shunsuke S.S."/>
        </authorList>
    </citation>
    <scope>NUCLEOTIDE SEQUENCE [LARGE SCALE GENOMIC DNA]</scope>
    <source>
        <strain evidence="3 4">S-16</strain>
    </source>
</reference>
<dbReference type="PANTHER" id="PTHR36919">
    <property type="entry name" value="BLR1215 PROTEIN"/>
    <property type="match status" value="1"/>
</dbReference>
<proteinExistence type="predicted"/>
<name>A0A3N7HW24_9BURK</name>
<evidence type="ECO:0000313" key="3">
    <source>
        <dbReference type="EMBL" id="RQP26578.1"/>
    </source>
</evidence>
<protein>
    <submittedName>
        <fullName evidence="3">DUF2147 domain-containing protein</fullName>
    </submittedName>
</protein>
<organism evidence="3 4">
    <name type="scientific">Piscinibacter terrae</name>
    <dbReference type="NCBI Taxonomy" id="2496871"/>
    <lineage>
        <taxon>Bacteria</taxon>
        <taxon>Pseudomonadati</taxon>
        <taxon>Pseudomonadota</taxon>
        <taxon>Betaproteobacteria</taxon>
        <taxon>Burkholderiales</taxon>
        <taxon>Sphaerotilaceae</taxon>
        <taxon>Piscinibacter</taxon>
    </lineage>
</organism>
<dbReference type="InterPro" id="IPR019223">
    <property type="entry name" value="DUF2147"/>
</dbReference>
<dbReference type="Pfam" id="PF09917">
    <property type="entry name" value="DUF2147"/>
    <property type="match status" value="1"/>
</dbReference>
<feature type="chain" id="PRO_5018189043" evidence="1">
    <location>
        <begin position="24"/>
        <end position="142"/>
    </location>
</feature>
<dbReference type="AlphaFoldDB" id="A0A3N7HW24"/>
<reference evidence="3 4" key="1">
    <citation type="submission" date="2018-08" db="EMBL/GenBank/DDBJ databases">
        <authorList>
            <person name="Khan S.A."/>
            <person name="Jeon C.O."/>
            <person name="Chun B.H."/>
            <person name="Jeong S.E."/>
        </authorList>
    </citation>
    <scope>NUCLEOTIDE SEQUENCE [LARGE SCALE GENOMIC DNA]</scope>
    <source>
        <strain evidence="3 4">S-16</strain>
    </source>
</reference>
<feature type="domain" description="DUF2147" evidence="2">
    <location>
        <begin position="31"/>
        <end position="130"/>
    </location>
</feature>
<dbReference type="OrthoDB" id="9130527at2"/>
<keyword evidence="4" id="KW-1185">Reference proteome</keyword>
<dbReference type="Proteomes" id="UP000267464">
    <property type="component" value="Unassembled WGS sequence"/>
</dbReference>
<sequence>MRTSRMNRFALLCLALFAANSQAAGPDDAKGLWLTAEKDAVIEFKPCADRGTALCGTIVWDKDANTPLDTCGVRIAQLDKYENEAWRDGWIYDPRDKKKYKGAIRVKEGVLNIRAFIGAEILGQTEQLSRVQALPASPQCKS</sequence>
<dbReference type="Gene3D" id="2.40.128.520">
    <property type="match status" value="1"/>
</dbReference>
<dbReference type="PANTHER" id="PTHR36919:SF2">
    <property type="entry name" value="BLL6627 PROTEIN"/>
    <property type="match status" value="1"/>
</dbReference>
<keyword evidence="1" id="KW-0732">Signal</keyword>
<evidence type="ECO:0000256" key="1">
    <source>
        <dbReference type="SAM" id="SignalP"/>
    </source>
</evidence>
<evidence type="ECO:0000313" key="4">
    <source>
        <dbReference type="Proteomes" id="UP000267464"/>
    </source>
</evidence>
<feature type="signal peptide" evidence="1">
    <location>
        <begin position="1"/>
        <end position="23"/>
    </location>
</feature>
<dbReference type="EMBL" id="QUSW01000001">
    <property type="protein sequence ID" value="RQP26578.1"/>
    <property type="molecule type" value="Genomic_DNA"/>
</dbReference>